<protein>
    <submittedName>
        <fullName evidence="2">Uncharacterized protein</fullName>
    </submittedName>
</protein>
<dbReference type="Proteomes" id="UP001177670">
    <property type="component" value="Unassembled WGS sequence"/>
</dbReference>
<organism evidence="2 3">
    <name type="scientific">Melipona bicolor</name>
    <dbReference type="NCBI Taxonomy" id="60889"/>
    <lineage>
        <taxon>Eukaryota</taxon>
        <taxon>Metazoa</taxon>
        <taxon>Ecdysozoa</taxon>
        <taxon>Arthropoda</taxon>
        <taxon>Hexapoda</taxon>
        <taxon>Insecta</taxon>
        <taxon>Pterygota</taxon>
        <taxon>Neoptera</taxon>
        <taxon>Endopterygota</taxon>
        <taxon>Hymenoptera</taxon>
        <taxon>Apocrita</taxon>
        <taxon>Aculeata</taxon>
        <taxon>Apoidea</taxon>
        <taxon>Anthophila</taxon>
        <taxon>Apidae</taxon>
        <taxon>Melipona</taxon>
    </lineage>
</organism>
<dbReference type="EMBL" id="JAHYIQ010000011">
    <property type="protein sequence ID" value="KAK1127669.1"/>
    <property type="molecule type" value="Genomic_DNA"/>
</dbReference>
<feature type="compositionally biased region" description="Basic and acidic residues" evidence="1">
    <location>
        <begin position="19"/>
        <end position="35"/>
    </location>
</feature>
<dbReference type="AlphaFoldDB" id="A0AA40FYB0"/>
<proteinExistence type="predicted"/>
<sequence length="67" mass="7473">MGEKTRKRREVGGRGGGGEWREAKRSRISADDTKNDGYAVGKSTPFGRVPEDEDDDERRARFTSSTP</sequence>
<comment type="caution">
    <text evidence="2">The sequence shown here is derived from an EMBL/GenBank/DDBJ whole genome shotgun (WGS) entry which is preliminary data.</text>
</comment>
<gene>
    <name evidence="2" type="ORF">K0M31_003165</name>
</gene>
<evidence type="ECO:0000313" key="3">
    <source>
        <dbReference type="Proteomes" id="UP001177670"/>
    </source>
</evidence>
<feature type="region of interest" description="Disordered" evidence="1">
    <location>
        <begin position="1"/>
        <end position="67"/>
    </location>
</feature>
<reference evidence="2" key="1">
    <citation type="submission" date="2021-10" db="EMBL/GenBank/DDBJ databases">
        <title>Melipona bicolor Genome sequencing and assembly.</title>
        <authorList>
            <person name="Araujo N.S."/>
            <person name="Arias M.C."/>
        </authorList>
    </citation>
    <scope>NUCLEOTIDE SEQUENCE</scope>
    <source>
        <strain evidence="2">USP_2M_L1-L4_2017</strain>
        <tissue evidence="2">Whole body</tissue>
    </source>
</reference>
<evidence type="ECO:0000313" key="2">
    <source>
        <dbReference type="EMBL" id="KAK1127669.1"/>
    </source>
</evidence>
<evidence type="ECO:0000256" key="1">
    <source>
        <dbReference type="SAM" id="MobiDB-lite"/>
    </source>
</evidence>
<accession>A0AA40FYB0</accession>
<name>A0AA40FYB0_9HYME</name>
<keyword evidence="3" id="KW-1185">Reference proteome</keyword>